<gene>
    <name evidence="10" type="ORF">SAMN02745111_00947</name>
</gene>
<comment type="similarity">
    <text evidence="1">Belongs to the CpsD/CapB family.</text>
</comment>
<dbReference type="GO" id="GO:0004715">
    <property type="term" value="F:non-membrane spanning protein tyrosine kinase activity"/>
    <property type="evidence" value="ECO:0007669"/>
    <property type="project" value="UniProtKB-EC"/>
</dbReference>
<name>A0A1T4VHA1_9FIRM</name>
<evidence type="ECO:0000256" key="2">
    <source>
        <dbReference type="ARBA" id="ARBA00011903"/>
    </source>
</evidence>
<dbReference type="Proteomes" id="UP000190814">
    <property type="component" value="Unassembled WGS sequence"/>
</dbReference>
<dbReference type="EMBL" id="FUXZ01000005">
    <property type="protein sequence ID" value="SKA64316.1"/>
    <property type="molecule type" value="Genomic_DNA"/>
</dbReference>
<keyword evidence="3" id="KW-0808">Transferase</keyword>
<keyword evidence="7" id="KW-0829">Tyrosine-protein kinase</keyword>
<evidence type="ECO:0000256" key="7">
    <source>
        <dbReference type="ARBA" id="ARBA00023137"/>
    </source>
</evidence>
<sequence length="234" mass="26471">MNKKIVFGKKYELPYALEESINRLRVNVGFLGNDIKKIMIISSEPNEGKSFVATNLWKQMSMAGEKSLLIDCDMRNSVLLRNYGIKEASNGKLRGTSHYLSDSSKIEDVIYSTEYENGDILPNVDNVINPSMLLENKKFDEMLKYAEENYRYVFVDAPPLELVSDGESIASKCDGVILCIRGGVTSKQIVRNSISRLERAGCPILGVVLNRVNSTKKRYGKYYGKKYYYGKEGK</sequence>
<comment type="catalytic activity">
    <reaction evidence="8">
        <text>L-tyrosyl-[protein] + ATP = O-phospho-L-tyrosyl-[protein] + ADP + H(+)</text>
        <dbReference type="Rhea" id="RHEA:10596"/>
        <dbReference type="Rhea" id="RHEA-COMP:10136"/>
        <dbReference type="Rhea" id="RHEA-COMP:20101"/>
        <dbReference type="ChEBI" id="CHEBI:15378"/>
        <dbReference type="ChEBI" id="CHEBI:30616"/>
        <dbReference type="ChEBI" id="CHEBI:46858"/>
        <dbReference type="ChEBI" id="CHEBI:61978"/>
        <dbReference type="ChEBI" id="CHEBI:456216"/>
        <dbReference type="EC" id="2.7.10.2"/>
    </reaction>
</comment>
<proteinExistence type="inferred from homology"/>
<dbReference type="PANTHER" id="PTHR32309">
    <property type="entry name" value="TYROSINE-PROTEIN KINASE"/>
    <property type="match status" value="1"/>
</dbReference>
<dbReference type="EC" id="2.7.10.2" evidence="2"/>
<dbReference type="STRING" id="39495.SAMN02745111_00947"/>
<protein>
    <recommendedName>
        <fullName evidence="2">non-specific protein-tyrosine kinase</fullName>
        <ecNumber evidence="2">2.7.10.2</ecNumber>
    </recommendedName>
</protein>
<dbReference type="CDD" id="cd05387">
    <property type="entry name" value="BY-kinase"/>
    <property type="match status" value="1"/>
</dbReference>
<keyword evidence="5" id="KW-0418">Kinase</keyword>
<dbReference type="Gene3D" id="3.40.50.300">
    <property type="entry name" value="P-loop containing nucleotide triphosphate hydrolases"/>
    <property type="match status" value="1"/>
</dbReference>
<evidence type="ECO:0000313" key="11">
    <source>
        <dbReference type="Proteomes" id="UP000190814"/>
    </source>
</evidence>
<dbReference type="GO" id="GO:0005524">
    <property type="term" value="F:ATP binding"/>
    <property type="evidence" value="ECO:0007669"/>
    <property type="project" value="UniProtKB-KW"/>
</dbReference>
<dbReference type="Pfam" id="PF13614">
    <property type="entry name" value="AAA_31"/>
    <property type="match status" value="1"/>
</dbReference>
<dbReference type="InterPro" id="IPR005702">
    <property type="entry name" value="Wzc-like_C"/>
</dbReference>
<dbReference type="InterPro" id="IPR025669">
    <property type="entry name" value="AAA_dom"/>
</dbReference>
<evidence type="ECO:0000256" key="3">
    <source>
        <dbReference type="ARBA" id="ARBA00022679"/>
    </source>
</evidence>
<reference evidence="10 11" key="1">
    <citation type="submission" date="2017-02" db="EMBL/GenBank/DDBJ databases">
        <authorList>
            <person name="Peterson S.W."/>
        </authorList>
    </citation>
    <scope>NUCLEOTIDE SEQUENCE [LARGE SCALE GENOMIC DNA]</scope>
    <source>
        <strain evidence="10 11">ATCC 35992</strain>
    </source>
</reference>
<keyword evidence="4" id="KW-0547">Nucleotide-binding</keyword>
<evidence type="ECO:0000313" key="10">
    <source>
        <dbReference type="EMBL" id="SKA64316.1"/>
    </source>
</evidence>
<feature type="domain" description="AAA" evidence="9">
    <location>
        <begin position="37"/>
        <end position="162"/>
    </location>
</feature>
<accession>A0A1T4VHA1</accession>
<evidence type="ECO:0000256" key="6">
    <source>
        <dbReference type="ARBA" id="ARBA00022840"/>
    </source>
</evidence>
<evidence type="ECO:0000256" key="4">
    <source>
        <dbReference type="ARBA" id="ARBA00022741"/>
    </source>
</evidence>
<dbReference type="SUPFAM" id="SSF52540">
    <property type="entry name" value="P-loop containing nucleoside triphosphate hydrolases"/>
    <property type="match status" value="1"/>
</dbReference>
<dbReference type="OrthoDB" id="9794577at2"/>
<dbReference type="InterPro" id="IPR050445">
    <property type="entry name" value="Bact_polysacc_biosynth/exp"/>
</dbReference>
<dbReference type="RefSeq" id="WP_078765823.1">
    <property type="nucleotide sequence ID" value="NZ_FUXZ01000005.1"/>
</dbReference>
<evidence type="ECO:0000256" key="1">
    <source>
        <dbReference type="ARBA" id="ARBA00007316"/>
    </source>
</evidence>
<evidence type="ECO:0000259" key="9">
    <source>
        <dbReference type="Pfam" id="PF13614"/>
    </source>
</evidence>
<dbReference type="NCBIfam" id="TIGR01007">
    <property type="entry name" value="eps_fam"/>
    <property type="match status" value="1"/>
</dbReference>
<dbReference type="InterPro" id="IPR027417">
    <property type="entry name" value="P-loop_NTPase"/>
</dbReference>
<evidence type="ECO:0000256" key="8">
    <source>
        <dbReference type="ARBA" id="ARBA00051245"/>
    </source>
</evidence>
<dbReference type="GO" id="GO:0005886">
    <property type="term" value="C:plasma membrane"/>
    <property type="evidence" value="ECO:0007669"/>
    <property type="project" value="TreeGrafter"/>
</dbReference>
<dbReference type="AlphaFoldDB" id="A0A1T4VHA1"/>
<keyword evidence="11" id="KW-1185">Reference proteome</keyword>
<keyword evidence="6" id="KW-0067">ATP-binding</keyword>
<organism evidence="10 11">
    <name type="scientific">Eubacterium uniforme</name>
    <dbReference type="NCBI Taxonomy" id="39495"/>
    <lineage>
        <taxon>Bacteria</taxon>
        <taxon>Bacillati</taxon>
        <taxon>Bacillota</taxon>
        <taxon>Clostridia</taxon>
        <taxon>Eubacteriales</taxon>
        <taxon>Eubacteriaceae</taxon>
        <taxon>Eubacterium</taxon>
    </lineage>
</organism>
<evidence type="ECO:0000256" key="5">
    <source>
        <dbReference type="ARBA" id="ARBA00022777"/>
    </source>
</evidence>
<dbReference type="PANTHER" id="PTHR32309:SF13">
    <property type="entry name" value="FERRIC ENTEROBACTIN TRANSPORT PROTEIN FEPE"/>
    <property type="match status" value="1"/>
</dbReference>